<feature type="transmembrane region" description="Helical" evidence="1">
    <location>
        <begin position="167"/>
        <end position="184"/>
    </location>
</feature>
<accession>A0ABQ9G2V7</accession>
<sequence length="459" mass="51642">MQLQCADRAQLILIARSTIMKQRGTRKLKRIANFRDVVDNFDDFRYGRRRAAREVTSGREICDCEYQAVKCAAGKLDYWTRCLETVERERQRGPSRLVRQGFAFRGNAVEKPADSAVLSTWSPLVVAQQRELRGRPIAKDSRRLVCGLVCGFVRIGVWICADWCVDWRGLVCGLMWIGVCINVWHCVGIGVWNGVWVSVWIGVWVGVWIGVDKRVDWCVAGCGLNFWGFVWPKIIVMTSRSKVKVTDIQHGGRVTSQHGNRSVPAPTPDPMMSPLKEGPWDMCVTERGNEEIQSSMATKYLEQVLEVAAIDLVPRLMTRSAGTPTQYARSLHVQLPPDLIWSHTELEYCLTGRSNILPLSADEFLKYLGRSRGAGEDMASQLVNYQQVLWSRGVRYSVRAPPKTFPSHQGEPGSIPGRVTPGFSHVRIVPDDAAGRWVFSGISRSHRPSIPALLHTRLT</sequence>
<organism evidence="2 3">
    <name type="scientific">Dryococelus australis</name>
    <dbReference type="NCBI Taxonomy" id="614101"/>
    <lineage>
        <taxon>Eukaryota</taxon>
        <taxon>Metazoa</taxon>
        <taxon>Ecdysozoa</taxon>
        <taxon>Arthropoda</taxon>
        <taxon>Hexapoda</taxon>
        <taxon>Insecta</taxon>
        <taxon>Pterygota</taxon>
        <taxon>Neoptera</taxon>
        <taxon>Polyneoptera</taxon>
        <taxon>Phasmatodea</taxon>
        <taxon>Verophasmatodea</taxon>
        <taxon>Anareolatae</taxon>
        <taxon>Phasmatidae</taxon>
        <taxon>Eurycanthinae</taxon>
        <taxon>Dryococelus</taxon>
    </lineage>
</organism>
<dbReference type="Proteomes" id="UP001159363">
    <property type="component" value="Chromosome 15"/>
</dbReference>
<evidence type="ECO:0000313" key="2">
    <source>
        <dbReference type="EMBL" id="KAJ8866814.1"/>
    </source>
</evidence>
<keyword evidence="1" id="KW-1133">Transmembrane helix</keyword>
<keyword evidence="1" id="KW-0812">Transmembrane</keyword>
<evidence type="ECO:0000256" key="1">
    <source>
        <dbReference type="SAM" id="Phobius"/>
    </source>
</evidence>
<reference evidence="2 3" key="1">
    <citation type="submission" date="2023-02" db="EMBL/GenBank/DDBJ databases">
        <title>LHISI_Scaffold_Assembly.</title>
        <authorList>
            <person name="Stuart O.P."/>
            <person name="Cleave R."/>
            <person name="Magrath M.J.L."/>
            <person name="Mikheyev A.S."/>
        </authorList>
    </citation>
    <scope>NUCLEOTIDE SEQUENCE [LARGE SCALE GENOMIC DNA]</scope>
    <source>
        <strain evidence="2">Daus_M_001</strain>
        <tissue evidence="2">Leg muscle</tissue>
    </source>
</reference>
<evidence type="ECO:0000313" key="3">
    <source>
        <dbReference type="Proteomes" id="UP001159363"/>
    </source>
</evidence>
<protein>
    <submittedName>
        <fullName evidence="2">Uncharacterized protein</fullName>
    </submittedName>
</protein>
<feature type="transmembrane region" description="Helical" evidence="1">
    <location>
        <begin position="191"/>
        <end position="211"/>
    </location>
</feature>
<gene>
    <name evidence="2" type="ORF">PR048_032675</name>
</gene>
<dbReference type="EMBL" id="JARBHB010000016">
    <property type="protein sequence ID" value="KAJ8866814.1"/>
    <property type="molecule type" value="Genomic_DNA"/>
</dbReference>
<name>A0ABQ9G2V7_9NEOP</name>
<keyword evidence="1" id="KW-0472">Membrane</keyword>
<feature type="transmembrane region" description="Helical" evidence="1">
    <location>
        <begin position="144"/>
        <end position="161"/>
    </location>
</feature>
<proteinExistence type="predicted"/>
<keyword evidence="3" id="KW-1185">Reference proteome</keyword>
<comment type="caution">
    <text evidence="2">The sequence shown here is derived from an EMBL/GenBank/DDBJ whole genome shotgun (WGS) entry which is preliminary data.</text>
</comment>